<proteinExistence type="predicted"/>
<dbReference type="InterPro" id="IPR027417">
    <property type="entry name" value="P-loop_NTPase"/>
</dbReference>
<dbReference type="PANTHER" id="PTHR32114:SF2">
    <property type="entry name" value="ABC TRANSPORTER ABCH.3"/>
    <property type="match status" value="1"/>
</dbReference>
<evidence type="ECO:0000256" key="1">
    <source>
        <dbReference type="SAM" id="MobiDB-lite"/>
    </source>
</evidence>
<reference evidence="3" key="1">
    <citation type="submission" date="2016-03" db="EMBL/GenBank/DDBJ databases">
        <authorList>
            <person name="Ploux O."/>
        </authorList>
    </citation>
    <scope>NUCLEOTIDE SEQUENCE</scope>
    <source>
        <strain evidence="3">UC10</strain>
    </source>
</reference>
<dbReference type="Gene3D" id="3.40.50.300">
    <property type="entry name" value="P-loop containing nucleotide triphosphate hydrolases"/>
    <property type="match status" value="2"/>
</dbReference>
<feature type="region of interest" description="Disordered" evidence="1">
    <location>
        <begin position="753"/>
        <end position="773"/>
    </location>
</feature>
<sequence>MTAAVLKSLLIENLRGSVMPFSLVFEKGKRLTIVYGENGSGKSTISDAFDLLGNGNVGSLEKRGVGGATRSYWPSIGKAHSDVKVVLATSVGTCTLSLGKANVVVANEQLKPQVAVLRRSQILNLVAVQPAERYKEVGKFVDVSGVETSEGSLRKLIGDKAKDFETATTRLGANKTNIEHFWNEAGSPAPDAFTWAQAEIQKDQKELDERKKAIDELVSYWDKLAGHPDKLTDLAGKLETAQAASAAAQASLDGVTNQIADGYLEILDILKAAQQHFIKHPNPEVCPLCESSEKVEGLVAEVNRRIQAQGLHAKLDAAKSTLNRCAATQQQAKQRLDDFLKESSCDFENLKVHCDNAKEMADLELPTLPFPEEPEKWAGWIDENKGKRDGWRQASDACVDSKKFVETLRRSLKEYEESDVAAKDVGTVLPRLREILKIVEDERKKYTDKILGDISTRVGELYEAIHPGEGLNKIVLALDAAKRGSLDIATEFGGKSNAPPQAYFSDSHLDTLGLCVFLALAEREAPEMKILVLDDVLGSVDEPHVERVIGLIYEITQKFQHAIVTTHYRPWREKFRWGLLKPDQVCQFVELKDWSFGDGIVLTGSVPEIIRLKALLADPNPDVQSITAKAGVILEAILDFLTLKYSCAVPRNPRNAYVLNELLSAVNGKLLDALRVESVGMDGSGNQIVTTFTIKPTFDEIKAIAQARNVLGAHFNELSFELYPNDGIRFARLVEQLSDALICPDHGWPTKDTGSYWKNGGDTRRLHPLKKPS</sequence>
<evidence type="ECO:0000259" key="2">
    <source>
        <dbReference type="Pfam" id="PF13476"/>
    </source>
</evidence>
<dbReference type="Pfam" id="PF13476">
    <property type="entry name" value="AAA_23"/>
    <property type="match status" value="1"/>
</dbReference>
<dbReference type="InterPro" id="IPR038729">
    <property type="entry name" value="Rad50/SbcC_AAA"/>
</dbReference>
<organism evidence="3">
    <name type="scientific">uncultured Stenotrophomonas sp</name>
    <dbReference type="NCBI Taxonomy" id="165438"/>
    <lineage>
        <taxon>Bacteria</taxon>
        <taxon>Pseudomonadati</taxon>
        <taxon>Pseudomonadota</taxon>
        <taxon>Gammaproteobacteria</taxon>
        <taxon>Lysobacterales</taxon>
        <taxon>Lysobacteraceae</taxon>
        <taxon>Stenotrophomonas</taxon>
        <taxon>environmental samples</taxon>
    </lineage>
</organism>
<feature type="domain" description="Rad50/SbcC-type AAA" evidence="2">
    <location>
        <begin position="9"/>
        <end position="89"/>
    </location>
</feature>
<dbReference type="AlphaFoldDB" id="A0A1Y5Q5Z2"/>
<accession>A0A1Y5Q5Z2</accession>
<dbReference type="PANTHER" id="PTHR32114">
    <property type="entry name" value="ABC TRANSPORTER ABCH.3"/>
    <property type="match status" value="1"/>
</dbReference>
<name>A0A1Y5Q5Z2_9GAMM</name>
<evidence type="ECO:0000313" key="3">
    <source>
        <dbReference type="EMBL" id="SBV37651.1"/>
    </source>
</evidence>
<dbReference type="GO" id="GO:0006302">
    <property type="term" value="P:double-strand break repair"/>
    <property type="evidence" value="ECO:0007669"/>
    <property type="project" value="InterPro"/>
</dbReference>
<dbReference type="GO" id="GO:0016887">
    <property type="term" value="F:ATP hydrolysis activity"/>
    <property type="evidence" value="ECO:0007669"/>
    <property type="project" value="InterPro"/>
</dbReference>
<dbReference type="EMBL" id="FLTS01000001">
    <property type="protein sequence ID" value="SBV37651.1"/>
    <property type="molecule type" value="Genomic_DNA"/>
</dbReference>
<protein>
    <recommendedName>
        <fullName evidence="2">Rad50/SbcC-type AAA domain-containing protein</fullName>
    </recommendedName>
</protein>
<dbReference type="SUPFAM" id="SSF52540">
    <property type="entry name" value="P-loop containing nucleoside triphosphate hydrolases"/>
    <property type="match status" value="1"/>
</dbReference>
<gene>
    <name evidence="3" type="ORF">STPYR_12594</name>
</gene>